<dbReference type="EMBL" id="BGPR01002023">
    <property type="protein sequence ID" value="GBM66382.1"/>
    <property type="molecule type" value="Genomic_DNA"/>
</dbReference>
<sequence>MPSLSKSDINYGGRLMYGAEFFNIKSIAVCYLVTAVQIHLREVKRECGSASIRAPSETFGGLGHILTTGPRDPSGVDSGYILIRVRWCSTVHYRSNLRLFDII</sequence>
<accession>A0A4Y2HM67</accession>
<dbReference type="AlphaFoldDB" id="A0A4Y2HM67"/>
<keyword evidence="2" id="KW-1185">Reference proteome</keyword>
<proteinExistence type="predicted"/>
<gene>
    <name evidence="1" type="ORF">AVEN_92691_1</name>
</gene>
<organism evidence="1 2">
    <name type="scientific">Araneus ventricosus</name>
    <name type="common">Orbweaver spider</name>
    <name type="synonym">Epeira ventricosa</name>
    <dbReference type="NCBI Taxonomy" id="182803"/>
    <lineage>
        <taxon>Eukaryota</taxon>
        <taxon>Metazoa</taxon>
        <taxon>Ecdysozoa</taxon>
        <taxon>Arthropoda</taxon>
        <taxon>Chelicerata</taxon>
        <taxon>Arachnida</taxon>
        <taxon>Araneae</taxon>
        <taxon>Araneomorphae</taxon>
        <taxon>Entelegynae</taxon>
        <taxon>Araneoidea</taxon>
        <taxon>Araneidae</taxon>
        <taxon>Araneus</taxon>
    </lineage>
</organism>
<evidence type="ECO:0000313" key="2">
    <source>
        <dbReference type="Proteomes" id="UP000499080"/>
    </source>
</evidence>
<evidence type="ECO:0000313" key="1">
    <source>
        <dbReference type="EMBL" id="GBM66382.1"/>
    </source>
</evidence>
<comment type="caution">
    <text evidence="1">The sequence shown here is derived from an EMBL/GenBank/DDBJ whole genome shotgun (WGS) entry which is preliminary data.</text>
</comment>
<reference evidence="1 2" key="1">
    <citation type="journal article" date="2019" name="Sci. Rep.">
        <title>Orb-weaving spider Araneus ventricosus genome elucidates the spidroin gene catalogue.</title>
        <authorList>
            <person name="Kono N."/>
            <person name="Nakamura H."/>
            <person name="Ohtoshi R."/>
            <person name="Moran D.A.P."/>
            <person name="Shinohara A."/>
            <person name="Yoshida Y."/>
            <person name="Fujiwara M."/>
            <person name="Mori M."/>
            <person name="Tomita M."/>
            <person name="Arakawa K."/>
        </authorList>
    </citation>
    <scope>NUCLEOTIDE SEQUENCE [LARGE SCALE GENOMIC DNA]</scope>
</reference>
<name>A0A4Y2HM67_ARAVE</name>
<protein>
    <submittedName>
        <fullName evidence="1">Uncharacterized protein</fullName>
    </submittedName>
</protein>
<dbReference type="Proteomes" id="UP000499080">
    <property type="component" value="Unassembled WGS sequence"/>
</dbReference>